<dbReference type="Proteomes" id="UP001163321">
    <property type="component" value="Chromosome 6"/>
</dbReference>
<accession>A0ACC0VWH8</accession>
<evidence type="ECO:0000313" key="1">
    <source>
        <dbReference type="EMBL" id="KAI9910710.1"/>
    </source>
</evidence>
<dbReference type="EMBL" id="CM047585">
    <property type="protein sequence ID" value="KAI9910710.1"/>
    <property type="molecule type" value="Genomic_DNA"/>
</dbReference>
<name>A0ACC0VWH8_9STRA</name>
<keyword evidence="2" id="KW-1185">Reference proteome</keyword>
<organism evidence="1 2">
    <name type="scientific">Peronosclerospora sorghi</name>
    <dbReference type="NCBI Taxonomy" id="230839"/>
    <lineage>
        <taxon>Eukaryota</taxon>
        <taxon>Sar</taxon>
        <taxon>Stramenopiles</taxon>
        <taxon>Oomycota</taxon>
        <taxon>Peronosporomycetes</taxon>
        <taxon>Peronosporales</taxon>
        <taxon>Peronosporaceae</taxon>
        <taxon>Peronosclerospora</taxon>
    </lineage>
</organism>
<sequence>MDCGKLPFPVLNLTVDQEQTCRDRSFQLLDRALRSYDERDGNGDSGRLTVPRHHSKLESTRWKQLKSKKHASLYIERKNSIHRDDNIVGGDWKNPMIFLTVGTIKAVLEEVMLGIETPIVSILRELERKELFYMQPSAYAVLAEFAGPTEANPFQYMGIHWMALEHNWPLKAISPSRDFVILTSIGTMKRANGDMIGYLVVQPAKLAQFPPVPNSERTNVMHAAIFKQKESEPSDGQSGSPSNMEQRYKAMDCAPLGPDEENAVVSCQLQSASSLFAAPNVFHTKRRVHEVL</sequence>
<reference evidence="1 2" key="1">
    <citation type="journal article" date="2022" name="bioRxiv">
        <title>The genome of the oomycete Peronosclerospora sorghi, a cosmopolitan pathogen of maize and sorghum, is inflated with dispersed pseudogenes.</title>
        <authorList>
            <person name="Fletcher K."/>
            <person name="Martin F."/>
            <person name="Isakeit T."/>
            <person name="Cavanaugh K."/>
            <person name="Magill C."/>
            <person name="Michelmore R."/>
        </authorList>
    </citation>
    <scope>NUCLEOTIDE SEQUENCE [LARGE SCALE GENOMIC DNA]</scope>
    <source>
        <strain evidence="1">P6</strain>
    </source>
</reference>
<comment type="caution">
    <text evidence="1">The sequence shown here is derived from an EMBL/GenBank/DDBJ whole genome shotgun (WGS) entry which is preliminary data.</text>
</comment>
<proteinExistence type="predicted"/>
<protein>
    <submittedName>
        <fullName evidence="1">Uncharacterized protein</fullName>
    </submittedName>
</protein>
<evidence type="ECO:0000313" key="2">
    <source>
        <dbReference type="Proteomes" id="UP001163321"/>
    </source>
</evidence>
<gene>
    <name evidence="1" type="ORF">PsorP6_010690</name>
</gene>